<reference evidence="2" key="1">
    <citation type="submission" date="2021-09" db="EMBL/GenBank/DDBJ databases">
        <authorList>
            <person name="Martin H S."/>
        </authorList>
    </citation>
    <scope>NUCLEOTIDE SEQUENCE</scope>
</reference>
<comment type="caution">
    <text evidence="2">The sequence shown here is derived from an EMBL/GenBank/DDBJ whole genome shotgun (WGS) entry which is preliminary data.</text>
</comment>
<protein>
    <submittedName>
        <fullName evidence="2">(African queen) hypothetical protein</fullName>
    </submittedName>
</protein>
<name>A0A8J2WF01_9NEOP</name>
<dbReference type="AlphaFoldDB" id="A0A8J2WF01"/>
<proteinExistence type="predicted"/>
<keyword evidence="3" id="KW-1185">Reference proteome</keyword>
<dbReference type="EMBL" id="CAKASE010000082">
    <property type="protein sequence ID" value="CAG9584939.1"/>
    <property type="molecule type" value="Genomic_DNA"/>
</dbReference>
<gene>
    <name evidence="2" type="ORF">DCHRY22_LOCUS15441</name>
</gene>
<evidence type="ECO:0000313" key="2">
    <source>
        <dbReference type="EMBL" id="CAG9584939.1"/>
    </source>
</evidence>
<evidence type="ECO:0000313" key="3">
    <source>
        <dbReference type="Proteomes" id="UP000789524"/>
    </source>
</evidence>
<feature type="region of interest" description="Disordered" evidence="1">
    <location>
        <begin position="77"/>
        <end position="120"/>
    </location>
</feature>
<dbReference type="Proteomes" id="UP000789524">
    <property type="component" value="Unassembled WGS sequence"/>
</dbReference>
<organism evidence="2 3">
    <name type="scientific">Danaus chrysippus</name>
    <name type="common">African queen</name>
    <dbReference type="NCBI Taxonomy" id="151541"/>
    <lineage>
        <taxon>Eukaryota</taxon>
        <taxon>Metazoa</taxon>
        <taxon>Ecdysozoa</taxon>
        <taxon>Arthropoda</taxon>
        <taxon>Hexapoda</taxon>
        <taxon>Insecta</taxon>
        <taxon>Pterygota</taxon>
        <taxon>Neoptera</taxon>
        <taxon>Endopterygota</taxon>
        <taxon>Lepidoptera</taxon>
        <taxon>Glossata</taxon>
        <taxon>Ditrysia</taxon>
        <taxon>Papilionoidea</taxon>
        <taxon>Nymphalidae</taxon>
        <taxon>Danainae</taxon>
        <taxon>Danaini</taxon>
        <taxon>Danaina</taxon>
        <taxon>Danaus</taxon>
        <taxon>Anosia</taxon>
    </lineage>
</organism>
<accession>A0A8J2WF01</accession>
<sequence>MEEMITMTYVEYTEHVLKLLYMHSLHRHDYKNKSHIITSYIWARQACTAREAHTIPSTFQFTYPTQPTRPIRLTTSTCLTRPKGPTRPRRPTRPNRAISPTPPNVTSNKDTAKHNKGNFKTNVPLVRGQALHPPRQRPLHVKLSVCR</sequence>
<evidence type="ECO:0000256" key="1">
    <source>
        <dbReference type="SAM" id="MobiDB-lite"/>
    </source>
</evidence>
<feature type="compositionally biased region" description="Basic residues" evidence="1">
    <location>
        <begin position="84"/>
        <end position="93"/>
    </location>
</feature>